<proteinExistence type="predicted"/>
<gene>
    <name evidence="6" type="ORF">J2S77_002500</name>
</gene>
<keyword evidence="1" id="KW-0678">Repressor</keyword>
<dbReference type="SMART" id="SM00354">
    <property type="entry name" value="HTH_LACI"/>
    <property type="match status" value="1"/>
</dbReference>
<comment type="caution">
    <text evidence="6">The sequence shown here is derived from an EMBL/GenBank/DDBJ whole genome shotgun (WGS) entry which is preliminary data.</text>
</comment>
<dbReference type="Pfam" id="PF00356">
    <property type="entry name" value="LacI"/>
    <property type="match status" value="1"/>
</dbReference>
<dbReference type="InterPro" id="IPR001761">
    <property type="entry name" value="Peripla_BP/Lac1_sug-bd_dom"/>
</dbReference>
<organism evidence="6 7">
    <name type="scientific">Alkalibacillus salilacus</name>
    <dbReference type="NCBI Taxonomy" id="284582"/>
    <lineage>
        <taxon>Bacteria</taxon>
        <taxon>Bacillati</taxon>
        <taxon>Bacillota</taxon>
        <taxon>Bacilli</taxon>
        <taxon>Bacillales</taxon>
        <taxon>Bacillaceae</taxon>
        <taxon>Alkalibacillus</taxon>
    </lineage>
</organism>
<dbReference type="EMBL" id="JAUSTQ010000012">
    <property type="protein sequence ID" value="MDQ0160496.1"/>
    <property type="molecule type" value="Genomic_DNA"/>
</dbReference>
<dbReference type="CDD" id="cd06291">
    <property type="entry name" value="PBP1_Qymf-like"/>
    <property type="match status" value="1"/>
</dbReference>
<dbReference type="SUPFAM" id="SSF53822">
    <property type="entry name" value="Periplasmic binding protein-like I"/>
    <property type="match status" value="1"/>
</dbReference>
<dbReference type="InterPro" id="IPR028082">
    <property type="entry name" value="Peripla_BP_I"/>
</dbReference>
<evidence type="ECO:0000256" key="1">
    <source>
        <dbReference type="ARBA" id="ARBA00022491"/>
    </source>
</evidence>
<dbReference type="Pfam" id="PF00532">
    <property type="entry name" value="Peripla_BP_1"/>
    <property type="match status" value="1"/>
</dbReference>
<reference evidence="6 7" key="1">
    <citation type="submission" date="2023-07" db="EMBL/GenBank/DDBJ databases">
        <title>Genomic Encyclopedia of Type Strains, Phase IV (KMG-IV): sequencing the most valuable type-strain genomes for metagenomic binning, comparative biology and taxonomic classification.</title>
        <authorList>
            <person name="Goeker M."/>
        </authorList>
    </citation>
    <scope>NUCLEOTIDE SEQUENCE [LARGE SCALE GENOMIC DNA]</scope>
    <source>
        <strain evidence="6 7">DSM 16460</strain>
    </source>
</reference>
<dbReference type="PANTHER" id="PTHR30146">
    <property type="entry name" value="LACI-RELATED TRANSCRIPTIONAL REPRESSOR"/>
    <property type="match status" value="1"/>
</dbReference>
<name>A0ABT9VHR2_9BACI</name>
<keyword evidence="3" id="KW-0238">DNA-binding</keyword>
<dbReference type="InterPro" id="IPR010982">
    <property type="entry name" value="Lambda_DNA-bd_dom_sf"/>
</dbReference>
<evidence type="ECO:0000256" key="3">
    <source>
        <dbReference type="ARBA" id="ARBA00023125"/>
    </source>
</evidence>
<dbReference type="Gene3D" id="3.40.50.2300">
    <property type="match status" value="2"/>
</dbReference>
<accession>A0ABT9VHR2</accession>
<sequence length="338" mass="37997">MNKVINVTTIRDVAKDANVSVATVSRVMNDNGYVNPETREKVKETIARLNYQPNSVARSLYKKESKTIGIMVPDIMNPYFPELVRGVEDYLIEKGFTTILCNTDEDPEKERLYLDVMKQRYVDGAIIVSNTLKRDLIDEYDMPIVALDRSIHENVPTFMVDNTVGAEQATQHLIDIGCKRIAHVRGPEHVENATARYEGYYKIMQQTNGFQEHCVVQGDFDQKQSAKAVKQLLQEQPEIDGIFAGNDIMALGALKGAESLGIKVPQELAIIGFDGIDLSSMTIPELSTMSQPIYEMSTQAADALMSLISGQTADETEHIYQPTLEWRQSTDRIRKEDN</sequence>
<feature type="domain" description="HTH lacI-type" evidence="5">
    <location>
        <begin position="8"/>
        <end position="62"/>
    </location>
</feature>
<keyword evidence="7" id="KW-1185">Reference proteome</keyword>
<dbReference type="PRINTS" id="PR00036">
    <property type="entry name" value="HTHLACI"/>
</dbReference>
<evidence type="ECO:0000256" key="2">
    <source>
        <dbReference type="ARBA" id="ARBA00023015"/>
    </source>
</evidence>
<keyword evidence="4" id="KW-0804">Transcription</keyword>
<evidence type="ECO:0000313" key="6">
    <source>
        <dbReference type="EMBL" id="MDQ0160496.1"/>
    </source>
</evidence>
<dbReference type="PROSITE" id="PS00356">
    <property type="entry name" value="HTH_LACI_1"/>
    <property type="match status" value="1"/>
</dbReference>
<dbReference type="CDD" id="cd01392">
    <property type="entry name" value="HTH_LacI"/>
    <property type="match status" value="1"/>
</dbReference>
<protein>
    <submittedName>
        <fullName evidence="6">LacI family transcriptional regulator</fullName>
    </submittedName>
</protein>
<dbReference type="PANTHER" id="PTHR30146:SF95">
    <property type="entry name" value="RIBOSE OPERON REPRESSOR"/>
    <property type="match status" value="1"/>
</dbReference>
<evidence type="ECO:0000256" key="4">
    <source>
        <dbReference type="ARBA" id="ARBA00023163"/>
    </source>
</evidence>
<dbReference type="SUPFAM" id="SSF47413">
    <property type="entry name" value="lambda repressor-like DNA-binding domains"/>
    <property type="match status" value="1"/>
</dbReference>
<evidence type="ECO:0000259" key="5">
    <source>
        <dbReference type="PROSITE" id="PS50932"/>
    </source>
</evidence>
<keyword evidence="2" id="KW-0805">Transcription regulation</keyword>
<dbReference type="PROSITE" id="PS50932">
    <property type="entry name" value="HTH_LACI_2"/>
    <property type="match status" value="1"/>
</dbReference>
<evidence type="ECO:0000313" key="7">
    <source>
        <dbReference type="Proteomes" id="UP001224359"/>
    </source>
</evidence>
<dbReference type="Proteomes" id="UP001224359">
    <property type="component" value="Unassembled WGS sequence"/>
</dbReference>
<dbReference type="InterPro" id="IPR000843">
    <property type="entry name" value="HTH_LacI"/>
</dbReference>
<dbReference type="Gene3D" id="1.10.260.40">
    <property type="entry name" value="lambda repressor-like DNA-binding domains"/>
    <property type="match status" value="1"/>
</dbReference>